<evidence type="ECO:0000313" key="1">
    <source>
        <dbReference type="EMBL" id="SDE76006.1"/>
    </source>
</evidence>
<keyword evidence="2" id="KW-1185">Reference proteome</keyword>
<dbReference type="STRING" id="639004.SAMN04488239_13513"/>
<proteinExistence type="predicted"/>
<evidence type="ECO:0000313" key="2">
    <source>
        <dbReference type="Proteomes" id="UP000199628"/>
    </source>
</evidence>
<protein>
    <submittedName>
        <fullName evidence="1">Uncharacterized protein</fullName>
    </submittedName>
</protein>
<gene>
    <name evidence="1" type="ORF">SAMN04488239_13513</name>
</gene>
<name>A0A1G7FJC3_9RHOB</name>
<accession>A0A1G7FJC3</accession>
<dbReference type="AlphaFoldDB" id="A0A1G7FJC3"/>
<dbReference type="Proteomes" id="UP000199628">
    <property type="component" value="Unassembled WGS sequence"/>
</dbReference>
<sequence>MISGLLWKYLNCSRFGMLRGHETALPRSTGFLLPPPLGDAGLMKELKTKLMERLLGADQ</sequence>
<organism evidence="1 2">
    <name type="scientific">Ruegeria marina</name>
    <dbReference type="NCBI Taxonomy" id="639004"/>
    <lineage>
        <taxon>Bacteria</taxon>
        <taxon>Pseudomonadati</taxon>
        <taxon>Pseudomonadota</taxon>
        <taxon>Alphaproteobacteria</taxon>
        <taxon>Rhodobacterales</taxon>
        <taxon>Roseobacteraceae</taxon>
        <taxon>Ruegeria</taxon>
    </lineage>
</organism>
<reference evidence="2" key="1">
    <citation type="submission" date="2016-10" db="EMBL/GenBank/DDBJ databases">
        <authorList>
            <person name="Varghese N."/>
            <person name="Submissions S."/>
        </authorList>
    </citation>
    <scope>NUCLEOTIDE SEQUENCE [LARGE SCALE GENOMIC DNA]</scope>
    <source>
        <strain evidence="2">CGMCC 1.9108</strain>
    </source>
</reference>
<dbReference type="EMBL" id="FMZV01000035">
    <property type="protein sequence ID" value="SDE76006.1"/>
    <property type="molecule type" value="Genomic_DNA"/>
</dbReference>